<reference evidence="1" key="1">
    <citation type="journal article" date="2012" name="Nature">
        <title>The oyster genome reveals stress adaptation and complexity of shell formation.</title>
        <authorList>
            <person name="Zhang G."/>
            <person name="Fang X."/>
            <person name="Guo X."/>
            <person name="Li L."/>
            <person name="Luo R."/>
            <person name="Xu F."/>
            <person name="Yang P."/>
            <person name="Zhang L."/>
            <person name="Wang X."/>
            <person name="Qi H."/>
            <person name="Xiong Z."/>
            <person name="Que H."/>
            <person name="Xie Y."/>
            <person name="Holland P.W."/>
            <person name="Paps J."/>
            <person name="Zhu Y."/>
            <person name="Wu F."/>
            <person name="Chen Y."/>
            <person name="Wang J."/>
            <person name="Peng C."/>
            <person name="Meng J."/>
            <person name="Yang L."/>
            <person name="Liu J."/>
            <person name="Wen B."/>
            <person name="Zhang N."/>
            <person name="Huang Z."/>
            <person name="Zhu Q."/>
            <person name="Feng Y."/>
            <person name="Mount A."/>
            <person name="Hedgecock D."/>
            <person name="Xu Z."/>
            <person name="Liu Y."/>
            <person name="Domazet-Loso T."/>
            <person name="Du Y."/>
            <person name="Sun X."/>
            <person name="Zhang S."/>
            <person name="Liu B."/>
            <person name="Cheng P."/>
            <person name="Jiang X."/>
            <person name="Li J."/>
            <person name="Fan D."/>
            <person name="Wang W."/>
            <person name="Fu W."/>
            <person name="Wang T."/>
            <person name="Wang B."/>
            <person name="Zhang J."/>
            <person name="Peng Z."/>
            <person name="Li Y."/>
            <person name="Li N."/>
            <person name="Wang J."/>
            <person name="Chen M."/>
            <person name="He Y."/>
            <person name="Tan F."/>
            <person name="Song X."/>
            <person name="Zheng Q."/>
            <person name="Huang R."/>
            <person name="Yang H."/>
            <person name="Du X."/>
            <person name="Chen L."/>
            <person name="Yang M."/>
            <person name="Gaffney P.M."/>
            <person name="Wang S."/>
            <person name="Luo L."/>
            <person name="She Z."/>
            <person name="Ming Y."/>
            <person name="Huang W."/>
            <person name="Zhang S."/>
            <person name="Huang B."/>
            <person name="Zhang Y."/>
            <person name="Qu T."/>
            <person name="Ni P."/>
            <person name="Miao G."/>
            <person name="Wang J."/>
            <person name="Wang Q."/>
            <person name="Steinberg C.E."/>
            <person name="Wang H."/>
            <person name="Li N."/>
            <person name="Qian L."/>
            <person name="Zhang G."/>
            <person name="Li Y."/>
            <person name="Yang H."/>
            <person name="Liu X."/>
            <person name="Wang J."/>
            <person name="Yin Y."/>
            <person name="Wang J."/>
        </authorList>
    </citation>
    <scope>NUCLEOTIDE SEQUENCE [LARGE SCALE GENOMIC DNA]</scope>
    <source>
        <strain evidence="1">05x7-T-G4-1.051#20</strain>
    </source>
</reference>
<dbReference type="PANTHER" id="PTHR45713:SF15">
    <property type="entry name" value="F5_8 TYPE C DOMAIN-CONTAINING PROTEIN"/>
    <property type="match status" value="1"/>
</dbReference>
<proteinExistence type="predicted"/>
<protein>
    <recommendedName>
        <fullName evidence="2">F5/8 type C domain-containing protein</fullName>
    </recommendedName>
</protein>
<gene>
    <name evidence="1" type="ORF">CGI_10004360</name>
</gene>
<sequence>MDWPEVPVESGYRDIIKQKIENLSENWKDYLERCTAEVVVLLNEGLEQTCKLAKKDLRKASFKCFKDPLREINNEYIKKVGIIWDFISAKIPLEDNLAFNKSAWQQHPYNDVWGADRAVDGRYSDLSAHGEQCTISANYETTAEWRVDLGEVLSIHHIFIQYRTDNVNWNGNGYTARFLGYSVYISNSTNKEDGVLCFKDTNYNKDTIPNPTNITCITHGRYVIYYNNRTHPPYPNGYHQYAFNELCELEVYGM</sequence>
<organism evidence="1">
    <name type="scientific">Magallana gigas</name>
    <name type="common">Pacific oyster</name>
    <name type="synonym">Crassostrea gigas</name>
    <dbReference type="NCBI Taxonomy" id="29159"/>
    <lineage>
        <taxon>Eukaryota</taxon>
        <taxon>Metazoa</taxon>
        <taxon>Spiralia</taxon>
        <taxon>Lophotrochozoa</taxon>
        <taxon>Mollusca</taxon>
        <taxon>Bivalvia</taxon>
        <taxon>Autobranchia</taxon>
        <taxon>Pteriomorphia</taxon>
        <taxon>Ostreida</taxon>
        <taxon>Ostreoidea</taxon>
        <taxon>Ostreidae</taxon>
        <taxon>Magallana</taxon>
    </lineage>
</organism>
<dbReference type="InterPro" id="IPR008979">
    <property type="entry name" value="Galactose-bd-like_sf"/>
</dbReference>
<dbReference type="PANTHER" id="PTHR45713">
    <property type="entry name" value="FTP DOMAIN-CONTAINING PROTEIN"/>
    <property type="match status" value="1"/>
</dbReference>
<accession>K1QV10</accession>
<dbReference type="AlphaFoldDB" id="K1QV10"/>
<evidence type="ECO:0000313" key="1">
    <source>
        <dbReference type="EMBL" id="EKC37473.1"/>
    </source>
</evidence>
<dbReference type="InParanoid" id="K1QV10"/>
<dbReference type="Gene3D" id="2.60.120.260">
    <property type="entry name" value="Galactose-binding domain-like"/>
    <property type="match status" value="1"/>
</dbReference>
<dbReference type="SUPFAM" id="SSF49785">
    <property type="entry name" value="Galactose-binding domain-like"/>
    <property type="match status" value="1"/>
</dbReference>
<dbReference type="Pfam" id="PF22633">
    <property type="entry name" value="F5_F8_type_C_2"/>
    <property type="match status" value="1"/>
</dbReference>
<name>K1QV10_MAGGI</name>
<dbReference type="InterPro" id="IPR051941">
    <property type="entry name" value="BG_Antigen-Binding_Lectin"/>
</dbReference>
<dbReference type="HOGENOM" id="CLU_1095187_0_0_1"/>
<evidence type="ECO:0008006" key="2">
    <source>
        <dbReference type="Google" id="ProtNLM"/>
    </source>
</evidence>
<dbReference type="EMBL" id="JH819073">
    <property type="protein sequence ID" value="EKC37473.1"/>
    <property type="molecule type" value="Genomic_DNA"/>
</dbReference>